<name>A0A7V4XQM2_9BACT</name>
<dbReference type="SUPFAM" id="SSF56300">
    <property type="entry name" value="Metallo-dependent phosphatases"/>
    <property type="match status" value="1"/>
</dbReference>
<accession>A0A7V4XQM2</accession>
<dbReference type="InterPro" id="IPR029052">
    <property type="entry name" value="Metallo-depent_PP-like"/>
</dbReference>
<dbReference type="PANTHER" id="PTHR31302:SF31">
    <property type="entry name" value="PHOSPHODIESTERASE YAEI"/>
    <property type="match status" value="1"/>
</dbReference>
<dbReference type="Gene3D" id="3.60.21.10">
    <property type="match status" value="1"/>
</dbReference>
<evidence type="ECO:0000313" key="4">
    <source>
        <dbReference type="EMBL" id="HGY93216.1"/>
    </source>
</evidence>
<evidence type="ECO:0000256" key="2">
    <source>
        <dbReference type="ARBA" id="ARBA00022801"/>
    </source>
</evidence>
<dbReference type="GO" id="GO:0046872">
    <property type="term" value="F:metal ion binding"/>
    <property type="evidence" value="ECO:0007669"/>
    <property type="project" value="UniProtKB-KW"/>
</dbReference>
<dbReference type="AlphaFoldDB" id="A0A7V4XQM2"/>
<dbReference type="Pfam" id="PF00149">
    <property type="entry name" value="Metallophos"/>
    <property type="match status" value="1"/>
</dbReference>
<comment type="caution">
    <text evidence="4">The sequence shown here is derived from an EMBL/GenBank/DDBJ whole genome shotgun (WGS) entry which is preliminary data.</text>
</comment>
<dbReference type="EMBL" id="DTKL01000010">
    <property type="protein sequence ID" value="HGY93216.1"/>
    <property type="molecule type" value="Genomic_DNA"/>
</dbReference>
<dbReference type="CDD" id="cd07385">
    <property type="entry name" value="MPP_YkuE_C"/>
    <property type="match status" value="1"/>
</dbReference>
<keyword evidence="2" id="KW-0378">Hydrolase</keyword>
<dbReference type="GO" id="GO:0009245">
    <property type="term" value="P:lipid A biosynthetic process"/>
    <property type="evidence" value="ECO:0007669"/>
    <property type="project" value="TreeGrafter"/>
</dbReference>
<evidence type="ECO:0000259" key="3">
    <source>
        <dbReference type="Pfam" id="PF00149"/>
    </source>
</evidence>
<dbReference type="GO" id="GO:0008758">
    <property type="term" value="F:UDP-2,3-diacylglucosamine hydrolase activity"/>
    <property type="evidence" value="ECO:0007669"/>
    <property type="project" value="TreeGrafter"/>
</dbReference>
<feature type="domain" description="Calcineurin-like phosphoesterase" evidence="3">
    <location>
        <begin position="61"/>
        <end position="231"/>
    </location>
</feature>
<keyword evidence="1" id="KW-0479">Metal-binding</keyword>
<proteinExistence type="predicted"/>
<organism evidence="4">
    <name type="scientific">Acidobacterium capsulatum</name>
    <dbReference type="NCBI Taxonomy" id="33075"/>
    <lineage>
        <taxon>Bacteria</taxon>
        <taxon>Pseudomonadati</taxon>
        <taxon>Acidobacteriota</taxon>
        <taxon>Terriglobia</taxon>
        <taxon>Terriglobales</taxon>
        <taxon>Acidobacteriaceae</taxon>
        <taxon>Acidobacterium</taxon>
    </lineage>
</organism>
<dbReference type="InterPro" id="IPR004843">
    <property type="entry name" value="Calcineurin-like_PHP"/>
</dbReference>
<evidence type="ECO:0000256" key="1">
    <source>
        <dbReference type="ARBA" id="ARBA00022723"/>
    </source>
</evidence>
<sequence length="290" mass="31976">MGDSISPRGFLHKWSRRQFLGIGAGTLGAAVLYPTEISRHELTVEKHEIFLKRLPDAFRGMRIVQISDVHFEEFNEAWFVRHVVDKVNALKPDMVLMTGDFVSDGPFPLEYGRVRANPCAEVLSHVECPLRYASLGNHDAAVGDAIVSDALESHGIPVLLNRSVPIERQGQRVWLAGTGSACAGECDPDKALPTAAIRAQETVLLMAHEPDVLPEMARRGVDMMFSGHTHGGQIRFPFLPAMALPPYGKKYVEGLFRAGETQLYVNRGLGTVLIPARLNCPPEITQFTLI</sequence>
<dbReference type="GO" id="GO:0016020">
    <property type="term" value="C:membrane"/>
    <property type="evidence" value="ECO:0007669"/>
    <property type="project" value="GOC"/>
</dbReference>
<dbReference type="PANTHER" id="PTHR31302">
    <property type="entry name" value="TRANSMEMBRANE PROTEIN WITH METALLOPHOSPHOESTERASE DOMAIN-RELATED"/>
    <property type="match status" value="1"/>
</dbReference>
<reference evidence="4" key="1">
    <citation type="journal article" date="2020" name="mSystems">
        <title>Genome- and Community-Level Interaction Insights into Carbon Utilization and Element Cycling Functions of Hydrothermarchaeota in Hydrothermal Sediment.</title>
        <authorList>
            <person name="Zhou Z."/>
            <person name="Liu Y."/>
            <person name="Xu W."/>
            <person name="Pan J."/>
            <person name="Luo Z.H."/>
            <person name="Li M."/>
        </authorList>
    </citation>
    <scope>NUCLEOTIDE SEQUENCE [LARGE SCALE GENOMIC DNA]</scope>
    <source>
        <strain evidence="4">SpSt-855</strain>
    </source>
</reference>
<gene>
    <name evidence="4" type="ORF">ENW50_00785</name>
</gene>
<protein>
    <submittedName>
        <fullName evidence="4">Metallophosphoesterase</fullName>
    </submittedName>
</protein>
<dbReference type="InterPro" id="IPR051158">
    <property type="entry name" value="Metallophosphoesterase_sf"/>
</dbReference>